<dbReference type="Proteomes" id="UP000036367">
    <property type="component" value="Unassembled WGS sequence"/>
</dbReference>
<dbReference type="PATRIC" id="fig|595434.4.peg.4134"/>
<gene>
    <name evidence="1" type="ORF">RISK_004356</name>
</gene>
<dbReference type="AlphaFoldDB" id="A0A0J1EDJ4"/>
<sequence length="47" mass="5234">MPEAIAGCENEGYVLDSFDAWYDRKIAAWRAEICDLGEPDDARVSPS</sequence>
<reference evidence="1" key="1">
    <citation type="submission" date="2015-05" db="EMBL/GenBank/DDBJ databases">
        <title>Permanent draft genome of Rhodopirellula islandicus K833.</title>
        <authorList>
            <person name="Kizina J."/>
            <person name="Richter M."/>
            <person name="Glockner F.O."/>
            <person name="Harder J."/>
        </authorList>
    </citation>
    <scope>NUCLEOTIDE SEQUENCE [LARGE SCALE GENOMIC DNA]</scope>
    <source>
        <strain evidence="1">K833</strain>
    </source>
</reference>
<keyword evidence="2" id="KW-1185">Reference proteome</keyword>
<evidence type="ECO:0000313" key="2">
    <source>
        <dbReference type="Proteomes" id="UP000036367"/>
    </source>
</evidence>
<proteinExistence type="predicted"/>
<dbReference type="STRING" id="595434.RISK_004356"/>
<comment type="caution">
    <text evidence="1">The sequence shown here is derived from an EMBL/GenBank/DDBJ whole genome shotgun (WGS) entry which is preliminary data.</text>
</comment>
<name>A0A0J1EDJ4_RHOIS</name>
<evidence type="ECO:0000313" key="1">
    <source>
        <dbReference type="EMBL" id="KLU03619.1"/>
    </source>
</evidence>
<organism evidence="1 2">
    <name type="scientific">Rhodopirellula islandica</name>
    <dbReference type="NCBI Taxonomy" id="595434"/>
    <lineage>
        <taxon>Bacteria</taxon>
        <taxon>Pseudomonadati</taxon>
        <taxon>Planctomycetota</taxon>
        <taxon>Planctomycetia</taxon>
        <taxon>Pirellulales</taxon>
        <taxon>Pirellulaceae</taxon>
        <taxon>Rhodopirellula</taxon>
    </lineage>
</organism>
<dbReference type="EMBL" id="LECT01000033">
    <property type="protein sequence ID" value="KLU03619.1"/>
    <property type="molecule type" value="Genomic_DNA"/>
</dbReference>
<accession>A0A0J1EDJ4</accession>
<protein>
    <submittedName>
        <fullName evidence="1">Uncharacterized protein</fullName>
    </submittedName>
</protein>